<feature type="region of interest" description="Disordered" evidence="1">
    <location>
        <begin position="31"/>
        <end position="52"/>
    </location>
</feature>
<dbReference type="Proteomes" id="UP000182658">
    <property type="component" value="Unassembled WGS sequence"/>
</dbReference>
<sequence>MVKGASLVTKPHCNLPAICVALAAGQSSLASLSPRPETVASGSTRTPPSAGCRTHEVTMMAKAGSALHRRRRPCQVREPSLKMQPLERSSQSWQVQLEVILSTAKSH</sequence>
<reference evidence="2 3" key="1">
    <citation type="submission" date="2016-10" db="EMBL/GenBank/DDBJ databases">
        <title>Draft genome sequence of Coniochaeta ligniaria NRRL30616, a lignocellulolytic fungus for bioabatement of inhibitors in plant biomass hydrolysates.</title>
        <authorList>
            <consortium name="DOE Joint Genome Institute"/>
            <person name="Jimenez D.J."/>
            <person name="Hector R.E."/>
            <person name="Riley R."/>
            <person name="Sun H."/>
            <person name="Grigoriev I.V."/>
            <person name="Van Elsas J.D."/>
            <person name="Nichols N.N."/>
        </authorList>
    </citation>
    <scope>NUCLEOTIDE SEQUENCE [LARGE SCALE GENOMIC DNA]</scope>
    <source>
        <strain evidence="2 3">NRRL 30616</strain>
    </source>
</reference>
<evidence type="ECO:0000256" key="1">
    <source>
        <dbReference type="SAM" id="MobiDB-lite"/>
    </source>
</evidence>
<evidence type="ECO:0000313" key="3">
    <source>
        <dbReference type="Proteomes" id="UP000182658"/>
    </source>
</evidence>
<dbReference type="InParanoid" id="A0A1J7I7J4"/>
<gene>
    <name evidence="2" type="ORF">CONLIGDRAFT_136903</name>
</gene>
<protein>
    <submittedName>
        <fullName evidence="2">Uncharacterized protein</fullName>
    </submittedName>
</protein>
<name>A0A1J7I7J4_9PEZI</name>
<proteinExistence type="predicted"/>
<dbReference type="AlphaFoldDB" id="A0A1J7I7J4"/>
<evidence type="ECO:0000313" key="2">
    <source>
        <dbReference type="EMBL" id="OIW23623.1"/>
    </source>
</evidence>
<organism evidence="2 3">
    <name type="scientific">Coniochaeta ligniaria NRRL 30616</name>
    <dbReference type="NCBI Taxonomy" id="1408157"/>
    <lineage>
        <taxon>Eukaryota</taxon>
        <taxon>Fungi</taxon>
        <taxon>Dikarya</taxon>
        <taxon>Ascomycota</taxon>
        <taxon>Pezizomycotina</taxon>
        <taxon>Sordariomycetes</taxon>
        <taxon>Sordariomycetidae</taxon>
        <taxon>Coniochaetales</taxon>
        <taxon>Coniochaetaceae</taxon>
        <taxon>Coniochaeta</taxon>
    </lineage>
</organism>
<dbReference type="EMBL" id="KV875106">
    <property type="protein sequence ID" value="OIW23623.1"/>
    <property type="molecule type" value="Genomic_DNA"/>
</dbReference>
<keyword evidence="3" id="KW-1185">Reference proteome</keyword>
<accession>A0A1J7I7J4</accession>